<organism evidence="1">
    <name type="scientific">Arundo donax</name>
    <name type="common">Giant reed</name>
    <name type="synonym">Donax arundinaceus</name>
    <dbReference type="NCBI Taxonomy" id="35708"/>
    <lineage>
        <taxon>Eukaryota</taxon>
        <taxon>Viridiplantae</taxon>
        <taxon>Streptophyta</taxon>
        <taxon>Embryophyta</taxon>
        <taxon>Tracheophyta</taxon>
        <taxon>Spermatophyta</taxon>
        <taxon>Magnoliopsida</taxon>
        <taxon>Liliopsida</taxon>
        <taxon>Poales</taxon>
        <taxon>Poaceae</taxon>
        <taxon>PACMAD clade</taxon>
        <taxon>Arundinoideae</taxon>
        <taxon>Arundineae</taxon>
        <taxon>Arundo</taxon>
    </lineage>
</organism>
<proteinExistence type="predicted"/>
<reference evidence="1" key="1">
    <citation type="submission" date="2014-09" db="EMBL/GenBank/DDBJ databases">
        <authorList>
            <person name="Magalhaes I.L.F."/>
            <person name="Oliveira U."/>
            <person name="Santos F.R."/>
            <person name="Vidigal T.H.D.A."/>
            <person name="Brescovit A.D."/>
            <person name="Santos A.J."/>
        </authorList>
    </citation>
    <scope>NUCLEOTIDE SEQUENCE</scope>
    <source>
        <tissue evidence="1">Shoot tissue taken approximately 20 cm above the soil surface</tissue>
    </source>
</reference>
<sequence>MSGFRCIHSLSTSPLSTPLRGRLMSSGYPWLAVHLMGTFRCLRLVLMEFGTLHTSTRHIRWG</sequence>
<dbReference type="AlphaFoldDB" id="A0A0A9EFU4"/>
<accession>A0A0A9EFU4</accession>
<name>A0A0A9EFU4_ARUDO</name>
<dbReference type="EMBL" id="GBRH01202978">
    <property type="protein sequence ID" value="JAD94917.1"/>
    <property type="molecule type" value="Transcribed_RNA"/>
</dbReference>
<protein>
    <submittedName>
        <fullName evidence="1">Uncharacterized protein</fullName>
    </submittedName>
</protein>
<evidence type="ECO:0000313" key="1">
    <source>
        <dbReference type="EMBL" id="JAD94917.1"/>
    </source>
</evidence>
<reference evidence="1" key="2">
    <citation type="journal article" date="2015" name="Data Brief">
        <title>Shoot transcriptome of the giant reed, Arundo donax.</title>
        <authorList>
            <person name="Barrero R.A."/>
            <person name="Guerrero F.D."/>
            <person name="Moolhuijzen P."/>
            <person name="Goolsby J.A."/>
            <person name="Tidwell J."/>
            <person name="Bellgard S.E."/>
            <person name="Bellgard M.I."/>
        </authorList>
    </citation>
    <scope>NUCLEOTIDE SEQUENCE</scope>
    <source>
        <tissue evidence="1">Shoot tissue taken approximately 20 cm above the soil surface</tissue>
    </source>
</reference>